<dbReference type="STRING" id="42155.A0A0R3Q4D7"/>
<proteinExistence type="predicted"/>
<evidence type="ECO:0000256" key="2">
    <source>
        <dbReference type="ARBA" id="ARBA00023125"/>
    </source>
</evidence>
<dbReference type="InterPro" id="IPR010982">
    <property type="entry name" value="Lambda_DNA-bd_dom_sf"/>
</dbReference>
<reference evidence="5" key="1">
    <citation type="submission" date="2017-02" db="UniProtKB">
        <authorList>
            <consortium name="WormBaseParasite"/>
        </authorList>
    </citation>
    <scope>IDENTIFICATION</scope>
</reference>
<keyword evidence="1" id="KW-0805">Transcription regulation</keyword>
<dbReference type="InterPro" id="IPR013729">
    <property type="entry name" value="MBF1_N"/>
</dbReference>
<evidence type="ECO:0000259" key="4">
    <source>
        <dbReference type="Pfam" id="PF08523"/>
    </source>
</evidence>
<evidence type="ECO:0000256" key="1">
    <source>
        <dbReference type="ARBA" id="ARBA00023015"/>
    </source>
</evidence>
<evidence type="ECO:0000313" key="5">
    <source>
        <dbReference type="WBParaSite" id="BTMF_0000116301-mRNA-1"/>
    </source>
</evidence>
<dbReference type="WBParaSite" id="BTMF_0000116301-mRNA-1">
    <property type="protein sequence ID" value="BTMF_0000116301-mRNA-1"/>
    <property type="gene ID" value="BTMF_0000116301"/>
</dbReference>
<evidence type="ECO:0000256" key="3">
    <source>
        <dbReference type="ARBA" id="ARBA00023163"/>
    </source>
</evidence>
<protein>
    <submittedName>
        <fullName evidence="5">MBF1 domain-containing protein</fullName>
    </submittedName>
</protein>
<sequence length="137" mass="15481">MSKMGTINSDTDPDTVIILHRRGPAQRTLRTVAELNAAQRRGMAIETSKKIMAGGNKQHYATKNTSRLDEETEELHHERVSLTFGKVVQQARQSKEWTQKDLATVSIYCFVLNQDINEKPQVVAEYENGKAVPNQQD</sequence>
<dbReference type="PANTHER" id="PTHR10245">
    <property type="entry name" value="ENDOTHELIAL DIFFERENTIATION-RELATED FACTOR 1 MULTIPROTEIN BRIDGING FACTOR 1"/>
    <property type="match status" value="1"/>
</dbReference>
<name>A0A0R3Q4D7_9BILA</name>
<dbReference type="GO" id="GO:0005634">
    <property type="term" value="C:nucleus"/>
    <property type="evidence" value="ECO:0007669"/>
    <property type="project" value="UniProtKB-ARBA"/>
</dbReference>
<dbReference type="Gene3D" id="1.10.260.40">
    <property type="entry name" value="lambda repressor-like DNA-binding domains"/>
    <property type="match status" value="1"/>
</dbReference>
<feature type="domain" description="Multiprotein bridging factor 1 N-terminal" evidence="4">
    <location>
        <begin position="12"/>
        <end position="80"/>
    </location>
</feature>
<dbReference type="GO" id="GO:0003677">
    <property type="term" value="F:DNA binding"/>
    <property type="evidence" value="ECO:0007669"/>
    <property type="project" value="UniProtKB-KW"/>
</dbReference>
<dbReference type="CDD" id="cd00093">
    <property type="entry name" value="HTH_XRE"/>
    <property type="match status" value="1"/>
</dbReference>
<keyword evidence="2" id="KW-0238">DNA-binding</keyword>
<dbReference type="SUPFAM" id="SSF47413">
    <property type="entry name" value="lambda repressor-like DNA-binding domains"/>
    <property type="match status" value="1"/>
</dbReference>
<dbReference type="AlphaFoldDB" id="A0A0R3Q4D7"/>
<keyword evidence="3" id="KW-0804">Transcription</keyword>
<dbReference type="PANTHER" id="PTHR10245:SF15">
    <property type="entry name" value="ENDOTHELIAL DIFFERENTIATION-RELATED FACTOR 1"/>
    <property type="match status" value="1"/>
</dbReference>
<dbReference type="Pfam" id="PF08523">
    <property type="entry name" value="MBF1"/>
    <property type="match status" value="1"/>
</dbReference>
<accession>A0A0R3Q4D7</accession>
<dbReference type="InterPro" id="IPR001387">
    <property type="entry name" value="Cro/C1-type_HTH"/>
</dbReference>
<organism evidence="5">
    <name type="scientific">Brugia timori</name>
    <dbReference type="NCBI Taxonomy" id="42155"/>
    <lineage>
        <taxon>Eukaryota</taxon>
        <taxon>Metazoa</taxon>
        <taxon>Ecdysozoa</taxon>
        <taxon>Nematoda</taxon>
        <taxon>Chromadorea</taxon>
        <taxon>Rhabditida</taxon>
        <taxon>Spirurina</taxon>
        <taxon>Spiruromorpha</taxon>
        <taxon>Filarioidea</taxon>
        <taxon>Onchocercidae</taxon>
        <taxon>Brugia</taxon>
    </lineage>
</organism>